<dbReference type="OrthoDB" id="614844at2759"/>
<keyword evidence="7 16" id="KW-0812">Transmembrane</keyword>
<dbReference type="PANTHER" id="PTHR13036:SF0">
    <property type="entry name" value="CHITOBIOSYLDIPHOSPHODOLICHOL BETA-MANNOSYLTRANSFERASE"/>
    <property type="match status" value="1"/>
</dbReference>
<feature type="transmembrane region" description="Helical" evidence="16">
    <location>
        <begin position="546"/>
        <end position="564"/>
    </location>
</feature>
<proteinExistence type="inferred from homology"/>
<evidence type="ECO:0000256" key="6">
    <source>
        <dbReference type="ARBA" id="ARBA00022679"/>
    </source>
</evidence>
<protein>
    <recommendedName>
        <fullName evidence="12">Beta-1,4-mannosyltransferase</fullName>
    </recommendedName>
    <alternativeName>
        <fullName evidence="13">GDP-Man:GlcNAc2-PP-dolichol mannosyltransferase</fullName>
    </alternativeName>
    <alternativeName>
        <fullName evidence="11">GDP-mannose-dolichol diphosphochitobiose mannosyltransferase</fullName>
    </alternativeName>
</protein>
<evidence type="ECO:0000256" key="7">
    <source>
        <dbReference type="ARBA" id="ARBA00022692"/>
    </source>
</evidence>
<feature type="transmembrane region" description="Helical" evidence="16">
    <location>
        <begin position="756"/>
        <end position="776"/>
    </location>
</feature>
<keyword evidence="17" id="KW-0732">Signal</keyword>
<feature type="chain" id="PRO_5039931675" description="Beta-1,4-mannosyltransferase" evidence="17">
    <location>
        <begin position="19"/>
        <end position="1190"/>
    </location>
</feature>
<dbReference type="InterPro" id="IPR001296">
    <property type="entry name" value="Glyco_trans_1"/>
</dbReference>
<comment type="catalytic activity">
    <reaction evidence="14">
        <text>an N,N'-diacetylchitobiosyl-diphospho-di-trans,poly-cis-dolichol + GDP-alpha-D-mannose = a beta-D-Man-(1-&gt;4)-beta-D-GlcNAc-(1-&gt;4)-alpha-D-GlcNAc-diphospho-di-trans,poly-cis-dolichol + GDP + H(+)</text>
        <dbReference type="Rhea" id="RHEA:13865"/>
        <dbReference type="Rhea" id="RHEA-COMP:19510"/>
        <dbReference type="Rhea" id="RHEA-COMP:19511"/>
        <dbReference type="ChEBI" id="CHEBI:15378"/>
        <dbReference type="ChEBI" id="CHEBI:57269"/>
        <dbReference type="ChEBI" id="CHEBI:57527"/>
        <dbReference type="ChEBI" id="CHEBI:58189"/>
        <dbReference type="ChEBI" id="CHEBI:58472"/>
        <dbReference type="EC" id="2.4.1.142"/>
    </reaction>
    <physiologicalReaction direction="left-to-right" evidence="14">
        <dbReference type="Rhea" id="RHEA:13866"/>
    </physiologicalReaction>
</comment>
<keyword evidence="20" id="KW-1185">Reference proteome</keyword>
<dbReference type="EMBL" id="JAGRRH010000015">
    <property type="protein sequence ID" value="KAG7356853.1"/>
    <property type="molecule type" value="Genomic_DNA"/>
</dbReference>
<feature type="signal peptide" evidence="17">
    <location>
        <begin position="1"/>
        <end position="18"/>
    </location>
</feature>
<evidence type="ECO:0000256" key="10">
    <source>
        <dbReference type="ARBA" id="ARBA00023136"/>
    </source>
</evidence>
<evidence type="ECO:0000256" key="14">
    <source>
        <dbReference type="ARBA" id="ARBA00045071"/>
    </source>
</evidence>
<evidence type="ECO:0000256" key="11">
    <source>
        <dbReference type="ARBA" id="ARBA00031434"/>
    </source>
</evidence>
<evidence type="ECO:0000256" key="13">
    <source>
        <dbReference type="ARBA" id="ARBA00033088"/>
    </source>
</evidence>
<organism evidence="19 20">
    <name type="scientific">Nitzschia inconspicua</name>
    <dbReference type="NCBI Taxonomy" id="303405"/>
    <lineage>
        <taxon>Eukaryota</taxon>
        <taxon>Sar</taxon>
        <taxon>Stramenopiles</taxon>
        <taxon>Ochrophyta</taxon>
        <taxon>Bacillariophyta</taxon>
        <taxon>Bacillariophyceae</taxon>
        <taxon>Bacillariophycidae</taxon>
        <taxon>Bacillariales</taxon>
        <taxon>Bacillariaceae</taxon>
        <taxon>Nitzschia</taxon>
    </lineage>
</organism>
<evidence type="ECO:0000256" key="5">
    <source>
        <dbReference type="ARBA" id="ARBA00022676"/>
    </source>
</evidence>
<dbReference type="InterPro" id="IPR008429">
    <property type="entry name" value="CLPTM1"/>
</dbReference>
<sequence length="1190" mass="135567">MWYFWILLLLSYFALTWRSLKEAASPLVPCQISSSFVNSEIQQQQQQQQPCFRPTIVVGDSIVFQLELFQPIPTTETTTTTTTTTQNPNKQPPFRWISIDSCRLNATIPPTGKLPELLTRNTASSNNTTSIVNPETTITTTAITLSTTNSEPRMTNNDKGQTCLVTLPDFARVRSTQQTLVHPLMARFVVFQQTTTHNIINDGSVGSHKEGKQKLVGLMDPFYLTRINKRTPNDSGLASLVWNSKEKASSSQSEEDISNHGSNDNHYPLTSMWVPFLKYGKNTPVRIRFVAEDRGYAMLQRADGVALHPLNATSYSPILYVDELSLQHSSQVELAPPEGNKPPITLHVKFGSISPEMDAVNRQVHTAFDTVESFLSGPELDEIRYFLKDEKLYRFALTQIISYLHMWFDYLAFRDEIRFYRGRQNLSGVSSTTVLTRLGCSIVIFLYLLDGGGTSWVVLLSVFSSCAMEAWKVWKLLEPTLTTKFPFVAVRELQSTKDRETAEYDRIACRYLAMVLYPMVAVWSLYALKQYEYASWYSWFISNMANAVYTFGFISLCPQLYINYRLKSVAHLPWKVFMYKIFTTFVDDAFAWLIEMPLKHRLMTLRDDVVFIVFLVQVYIYRVDKTRTNEFGYSYEEKKQDGELENEKNDEGDNKRIIIMDNDTPPLSVSKEPKEEVRSAHIIVIVLGDLGRSPRMQYHANSLLQAGHSVSLIGYVGEDLIPSLQNMEKESSGQLNVIRFSVPTPAFLRKILPLYLIWRISSLCLSLLYILMVNVPKATSGTSRKNVNCVLVQNPPAMPLLAIIYVYCHFIARYLQGYTPGFIIDWHNLGFTMLSSNLFSKIARFYEELMAPRATAHFCVTEAMGKFINQQFFVPSESISILHDCSNSMFRPQTLEDNHRMMKQLHEQLCSACPKSWYQNLDPERQTLFTEQTNKDSKVYLPRRNRPALVTSSTSWTPDEDFGQLLDALVGLDKTITQQDLFLKVLVVVTGKGPQKQHFLEKISKLKLINVAIQTLWLEPGDYPRLLACADVSVSLHNSTSGIDLPMKILDSFGCEVPVCARGFRCLPELVQDDVNGRVFDSSQELQEQLLRLLKPLATSDGPWPPHSFGDLARYSRCLQGQRRWDENWNENALPLIQTVTYCVQIGIDNVKADAIPYRGIPSGKTADNDEDPNKSKVKPKIEEKPEEKK</sequence>
<evidence type="ECO:0000313" key="20">
    <source>
        <dbReference type="Proteomes" id="UP000693970"/>
    </source>
</evidence>
<evidence type="ECO:0000256" key="1">
    <source>
        <dbReference type="ARBA" id="ARBA00004141"/>
    </source>
</evidence>
<dbReference type="Proteomes" id="UP000693970">
    <property type="component" value="Unassembled WGS sequence"/>
</dbReference>
<comment type="similarity">
    <text evidence="4">Belongs to the CLPTM1 family.</text>
</comment>
<name>A0A9K3L8P6_9STRA</name>
<feature type="region of interest" description="Disordered" evidence="15">
    <location>
        <begin position="1161"/>
        <end position="1190"/>
    </location>
</feature>
<feature type="transmembrane region" description="Helical" evidence="16">
    <location>
        <begin position="507"/>
        <end position="526"/>
    </location>
</feature>
<evidence type="ECO:0000256" key="12">
    <source>
        <dbReference type="ARBA" id="ARBA00031566"/>
    </source>
</evidence>
<evidence type="ECO:0000256" key="3">
    <source>
        <dbReference type="ARBA" id="ARBA00004922"/>
    </source>
</evidence>
<keyword evidence="6" id="KW-0808">Transferase</keyword>
<evidence type="ECO:0000256" key="4">
    <source>
        <dbReference type="ARBA" id="ARBA00009310"/>
    </source>
</evidence>
<evidence type="ECO:0000259" key="18">
    <source>
        <dbReference type="Pfam" id="PF00534"/>
    </source>
</evidence>
<comment type="caution">
    <text evidence="19">The sequence shown here is derived from an EMBL/GenBank/DDBJ whole genome shotgun (WGS) entry which is preliminary data.</text>
</comment>
<dbReference type="PANTHER" id="PTHR13036">
    <property type="entry name" value="BETA1,4 MANNOSYLTRANSFERASE"/>
    <property type="match status" value="1"/>
</dbReference>
<evidence type="ECO:0000256" key="2">
    <source>
        <dbReference type="ARBA" id="ARBA00004389"/>
    </source>
</evidence>
<evidence type="ECO:0000256" key="17">
    <source>
        <dbReference type="SAM" id="SignalP"/>
    </source>
</evidence>
<dbReference type="AlphaFoldDB" id="A0A9K3L8P6"/>
<dbReference type="Pfam" id="PF00534">
    <property type="entry name" value="Glycos_transf_1"/>
    <property type="match status" value="1"/>
</dbReference>
<gene>
    <name evidence="19" type="ORF">IV203_001540</name>
</gene>
<evidence type="ECO:0000256" key="15">
    <source>
        <dbReference type="SAM" id="MobiDB-lite"/>
    </source>
</evidence>
<keyword evidence="10 16" id="KW-0472">Membrane</keyword>
<accession>A0A9K3L8P6</accession>
<reference evidence="19" key="2">
    <citation type="submission" date="2021-04" db="EMBL/GenBank/DDBJ databases">
        <authorList>
            <person name="Podell S."/>
        </authorList>
    </citation>
    <scope>NUCLEOTIDE SEQUENCE</scope>
    <source>
        <strain evidence="19">Hildebrandi</strain>
    </source>
</reference>
<keyword evidence="9 16" id="KW-1133">Transmembrane helix</keyword>
<dbReference type="GO" id="GO:0004578">
    <property type="term" value="F:chitobiosyldiphosphodolichol beta-mannosyltransferase activity"/>
    <property type="evidence" value="ECO:0007669"/>
    <property type="project" value="UniProtKB-EC"/>
</dbReference>
<evidence type="ECO:0000313" key="19">
    <source>
        <dbReference type="EMBL" id="KAG7356853.1"/>
    </source>
</evidence>
<evidence type="ECO:0000256" key="8">
    <source>
        <dbReference type="ARBA" id="ARBA00022824"/>
    </source>
</evidence>
<keyword evidence="8" id="KW-0256">Endoplasmic reticulum</keyword>
<dbReference type="Pfam" id="PF05602">
    <property type="entry name" value="CLPTM1"/>
    <property type="match status" value="1"/>
</dbReference>
<evidence type="ECO:0000256" key="16">
    <source>
        <dbReference type="SAM" id="Phobius"/>
    </source>
</evidence>
<comment type="pathway">
    <text evidence="3">Protein modification; protein glycosylation.</text>
</comment>
<dbReference type="GO" id="GO:0005789">
    <property type="term" value="C:endoplasmic reticulum membrane"/>
    <property type="evidence" value="ECO:0007669"/>
    <property type="project" value="UniProtKB-SubCell"/>
</dbReference>
<reference evidence="19" key="1">
    <citation type="journal article" date="2021" name="Sci. Rep.">
        <title>Diploid genomic architecture of Nitzschia inconspicua, an elite biomass production diatom.</title>
        <authorList>
            <person name="Oliver A."/>
            <person name="Podell S."/>
            <person name="Pinowska A."/>
            <person name="Traller J.C."/>
            <person name="Smith S.R."/>
            <person name="McClure R."/>
            <person name="Beliaev A."/>
            <person name="Bohutskyi P."/>
            <person name="Hill E.A."/>
            <person name="Rabines A."/>
            <person name="Zheng H."/>
            <person name="Allen L.Z."/>
            <person name="Kuo A."/>
            <person name="Grigoriev I.V."/>
            <person name="Allen A.E."/>
            <person name="Hazlebeck D."/>
            <person name="Allen E.E."/>
        </authorList>
    </citation>
    <scope>NUCLEOTIDE SEQUENCE</scope>
    <source>
        <strain evidence="19">Hildebrandi</strain>
    </source>
</reference>
<dbReference type="InterPro" id="IPR026051">
    <property type="entry name" value="ALG1-like"/>
</dbReference>
<feature type="compositionally biased region" description="Basic and acidic residues" evidence="15">
    <location>
        <begin position="1172"/>
        <end position="1190"/>
    </location>
</feature>
<comment type="subcellular location">
    <subcellularLocation>
        <location evidence="2">Endoplasmic reticulum membrane</location>
        <topology evidence="2">Single-pass membrane protein</topology>
    </subcellularLocation>
    <subcellularLocation>
        <location evidence="1">Membrane</location>
        <topology evidence="1">Multi-pass membrane protein</topology>
    </subcellularLocation>
</comment>
<feature type="domain" description="Glycosyl transferase family 1" evidence="18">
    <location>
        <begin position="946"/>
        <end position="1095"/>
    </location>
</feature>
<keyword evidence="5" id="KW-0328">Glycosyltransferase</keyword>
<evidence type="ECO:0000256" key="9">
    <source>
        <dbReference type="ARBA" id="ARBA00022989"/>
    </source>
</evidence>